<feature type="compositionally biased region" description="Basic and acidic residues" evidence="1">
    <location>
        <begin position="16"/>
        <end position="46"/>
    </location>
</feature>
<dbReference type="GeneID" id="39981283"/>
<dbReference type="AlphaFoldDB" id="A0A1X0P8F5"/>
<proteinExistence type="predicted"/>
<evidence type="ECO:0000313" key="4">
    <source>
        <dbReference type="Proteomes" id="UP000192257"/>
    </source>
</evidence>
<evidence type="ECO:0000259" key="2">
    <source>
        <dbReference type="Pfam" id="PF23398"/>
    </source>
</evidence>
<comment type="caution">
    <text evidence="3">The sequence shown here is derived from an EMBL/GenBank/DDBJ whole genome shotgun (WGS) entry which is preliminary data.</text>
</comment>
<dbReference type="EMBL" id="NBCO01000002">
    <property type="protein sequence ID" value="ORC92859.1"/>
    <property type="molecule type" value="Genomic_DNA"/>
</dbReference>
<sequence>MTVDGAGRRHNYVWHDMPEEVRRDLERRRSGGKNPKEERKQNKRDTNGYAEKGANVPPARNDPPENEIIPKVNKAQQRAEEEYPKEEDELVEKLLPQEEEMLEDDDEEDGPRELDETRYDVHVLYIQDGFDQASESKRSRNTIRFRGTRWSKILEDDQNVLETAFKDDVAEAIGIDKKYISNVQFEFCDVLISSFVVRHENDADMAKAHEKLQSYKYPHTTGLYKR</sequence>
<feature type="domain" description="Flagellar attachment zone protein 1 conserved" evidence="2">
    <location>
        <begin position="140"/>
        <end position="225"/>
    </location>
</feature>
<protein>
    <recommendedName>
        <fullName evidence="2">Flagellar attachment zone protein 1 conserved domain-containing protein</fullName>
    </recommendedName>
</protein>
<dbReference type="RefSeq" id="XP_028886925.1">
    <property type="nucleotide sequence ID" value="XM_029021503.1"/>
</dbReference>
<dbReference type="Proteomes" id="UP000192257">
    <property type="component" value="Unassembled WGS sequence"/>
</dbReference>
<dbReference type="Pfam" id="PF23398">
    <property type="entry name" value="FAZ1_cons"/>
    <property type="match status" value="1"/>
</dbReference>
<feature type="region of interest" description="Disordered" evidence="1">
    <location>
        <begin position="1"/>
        <end position="90"/>
    </location>
</feature>
<dbReference type="VEuPathDB" id="TriTrypDB:TM35_000021850"/>
<evidence type="ECO:0000256" key="1">
    <source>
        <dbReference type="SAM" id="MobiDB-lite"/>
    </source>
</evidence>
<keyword evidence="4" id="KW-1185">Reference proteome</keyword>
<gene>
    <name evidence="3" type="ORF">TM35_000021850</name>
</gene>
<accession>A0A1X0P8F5</accession>
<reference evidence="3 4" key="1">
    <citation type="submission" date="2017-03" db="EMBL/GenBank/DDBJ databases">
        <title>An alternative strategy for trypanosome survival in the mammalian bloodstream revealed through genome and transcriptome analysis of the ubiquitous bovine parasite Trypanosoma (Megatrypanum) theileri.</title>
        <authorList>
            <person name="Kelly S."/>
            <person name="Ivens A."/>
            <person name="Mott A."/>
            <person name="O'Neill E."/>
            <person name="Emms D."/>
            <person name="Macleod O."/>
            <person name="Voorheis P."/>
            <person name="Matthews J."/>
            <person name="Matthews K."/>
            <person name="Carrington M."/>
        </authorList>
    </citation>
    <scope>NUCLEOTIDE SEQUENCE [LARGE SCALE GENOMIC DNA]</scope>
    <source>
        <strain evidence="3">Edinburgh</strain>
    </source>
</reference>
<evidence type="ECO:0000313" key="3">
    <source>
        <dbReference type="EMBL" id="ORC92859.1"/>
    </source>
</evidence>
<organism evidence="3 4">
    <name type="scientific">Trypanosoma theileri</name>
    <dbReference type="NCBI Taxonomy" id="67003"/>
    <lineage>
        <taxon>Eukaryota</taxon>
        <taxon>Discoba</taxon>
        <taxon>Euglenozoa</taxon>
        <taxon>Kinetoplastea</taxon>
        <taxon>Metakinetoplastina</taxon>
        <taxon>Trypanosomatida</taxon>
        <taxon>Trypanosomatidae</taxon>
        <taxon>Trypanosoma</taxon>
    </lineage>
</organism>
<dbReference type="InterPro" id="IPR056614">
    <property type="entry name" value="FAZ1_cons"/>
</dbReference>
<name>A0A1X0P8F5_9TRYP</name>
<dbReference type="OrthoDB" id="242845at2759"/>